<comment type="caution">
    <text evidence="1">The sequence shown here is derived from an EMBL/GenBank/DDBJ whole genome shotgun (WGS) entry which is preliminary data.</text>
</comment>
<name>A0A9D4N1Y7_DREPO</name>
<dbReference type="Proteomes" id="UP000828390">
    <property type="component" value="Unassembled WGS sequence"/>
</dbReference>
<reference evidence="1" key="1">
    <citation type="journal article" date="2019" name="bioRxiv">
        <title>The Genome of the Zebra Mussel, Dreissena polymorpha: A Resource for Invasive Species Research.</title>
        <authorList>
            <person name="McCartney M.A."/>
            <person name="Auch B."/>
            <person name="Kono T."/>
            <person name="Mallez S."/>
            <person name="Zhang Y."/>
            <person name="Obille A."/>
            <person name="Becker A."/>
            <person name="Abrahante J.E."/>
            <person name="Garbe J."/>
            <person name="Badalamenti J.P."/>
            <person name="Herman A."/>
            <person name="Mangelson H."/>
            <person name="Liachko I."/>
            <person name="Sullivan S."/>
            <person name="Sone E.D."/>
            <person name="Koren S."/>
            <person name="Silverstein K.A.T."/>
            <person name="Beckman K.B."/>
            <person name="Gohl D.M."/>
        </authorList>
    </citation>
    <scope>NUCLEOTIDE SEQUENCE</scope>
    <source>
        <strain evidence="1">Duluth1</strain>
        <tissue evidence="1">Whole animal</tissue>
    </source>
</reference>
<accession>A0A9D4N1Y7</accession>
<evidence type="ECO:0000313" key="1">
    <source>
        <dbReference type="EMBL" id="KAH3886358.1"/>
    </source>
</evidence>
<protein>
    <submittedName>
        <fullName evidence="1">Uncharacterized protein</fullName>
    </submittedName>
</protein>
<proteinExistence type="predicted"/>
<evidence type="ECO:0000313" key="2">
    <source>
        <dbReference type="Proteomes" id="UP000828390"/>
    </source>
</evidence>
<dbReference type="AlphaFoldDB" id="A0A9D4N1Y7"/>
<dbReference type="EMBL" id="JAIWYP010000001">
    <property type="protein sequence ID" value="KAH3886358.1"/>
    <property type="molecule type" value="Genomic_DNA"/>
</dbReference>
<sequence>MCVGGPFRYHGYSPFSGHFGGGIGGFPGLFPSYPPFGSGYPSPFGMMYGFGGYGVPFGGLRGGSAFYPPG</sequence>
<organism evidence="1 2">
    <name type="scientific">Dreissena polymorpha</name>
    <name type="common">Zebra mussel</name>
    <name type="synonym">Mytilus polymorpha</name>
    <dbReference type="NCBI Taxonomy" id="45954"/>
    <lineage>
        <taxon>Eukaryota</taxon>
        <taxon>Metazoa</taxon>
        <taxon>Spiralia</taxon>
        <taxon>Lophotrochozoa</taxon>
        <taxon>Mollusca</taxon>
        <taxon>Bivalvia</taxon>
        <taxon>Autobranchia</taxon>
        <taxon>Heteroconchia</taxon>
        <taxon>Euheterodonta</taxon>
        <taxon>Imparidentia</taxon>
        <taxon>Neoheterodontei</taxon>
        <taxon>Myida</taxon>
        <taxon>Dreissenoidea</taxon>
        <taxon>Dreissenidae</taxon>
        <taxon>Dreissena</taxon>
    </lineage>
</organism>
<reference evidence="1" key="2">
    <citation type="submission" date="2020-11" db="EMBL/GenBank/DDBJ databases">
        <authorList>
            <person name="McCartney M.A."/>
            <person name="Auch B."/>
            <person name="Kono T."/>
            <person name="Mallez S."/>
            <person name="Becker A."/>
            <person name="Gohl D.M."/>
            <person name="Silverstein K.A.T."/>
            <person name="Koren S."/>
            <person name="Bechman K.B."/>
            <person name="Herman A."/>
            <person name="Abrahante J.E."/>
            <person name="Garbe J."/>
        </authorList>
    </citation>
    <scope>NUCLEOTIDE SEQUENCE</scope>
    <source>
        <strain evidence="1">Duluth1</strain>
        <tissue evidence="1">Whole animal</tissue>
    </source>
</reference>
<gene>
    <name evidence="1" type="ORF">DPMN_010363</name>
</gene>
<keyword evidence="2" id="KW-1185">Reference proteome</keyword>